<dbReference type="OrthoDB" id="6293260at2"/>
<evidence type="ECO:0000313" key="3">
    <source>
        <dbReference type="Proteomes" id="UP000193207"/>
    </source>
</evidence>
<protein>
    <recommendedName>
        <fullName evidence="1">N-acetyltransferase domain-containing protein</fullName>
    </recommendedName>
</protein>
<dbReference type="Pfam" id="PF13302">
    <property type="entry name" value="Acetyltransf_3"/>
    <property type="match status" value="1"/>
</dbReference>
<evidence type="ECO:0000259" key="1">
    <source>
        <dbReference type="PROSITE" id="PS51186"/>
    </source>
</evidence>
<dbReference type="PANTHER" id="PTHR43792:SF16">
    <property type="entry name" value="N-ACETYLTRANSFERASE DOMAIN-CONTAINING PROTEIN"/>
    <property type="match status" value="1"/>
</dbReference>
<accession>A0A1X6YE99</accession>
<dbReference type="Gene3D" id="3.40.630.30">
    <property type="match status" value="1"/>
</dbReference>
<proteinExistence type="predicted"/>
<dbReference type="GO" id="GO:0016747">
    <property type="term" value="F:acyltransferase activity, transferring groups other than amino-acyl groups"/>
    <property type="evidence" value="ECO:0007669"/>
    <property type="project" value="InterPro"/>
</dbReference>
<feature type="domain" description="N-acetyltransferase" evidence="1">
    <location>
        <begin position="15"/>
        <end position="178"/>
    </location>
</feature>
<gene>
    <name evidence="2" type="ORF">ROH8110_00458</name>
</gene>
<dbReference type="EMBL" id="FWFU01000001">
    <property type="protein sequence ID" value="SLN17061.1"/>
    <property type="molecule type" value="Genomic_DNA"/>
</dbReference>
<name>A0A1X6YE99_9RHOB</name>
<dbReference type="SUPFAM" id="SSF55729">
    <property type="entry name" value="Acyl-CoA N-acyltransferases (Nat)"/>
    <property type="match status" value="1"/>
</dbReference>
<dbReference type="Proteomes" id="UP000193207">
    <property type="component" value="Unassembled WGS sequence"/>
</dbReference>
<reference evidence="2 3" key="1">
    <citation type="submission" date="2017-03" db="EMBL/GenBank/DDBJ databases">
        <authorList>
            <person name="Afonso C.L."/>
            <person name="Miller P.J."/>
            <person name="Scott M.A."/>
            <person name="Spackman E."/>
            <person name="Goraichik I."/>
            <person name="Dimitrov K.M."/>
            <person name="Suarez D.L."/>
            <person name="Swayne D.E."/>
        </authorList>
    </citation>
    <scope>NUCLEOTIDE SEQUENCE [LARGE SCALE GENOMIC DNA]</scope>
    <source>
        <strain evidence="2 3">CECT 8110</strain>
    </source>
</reference>
<sequence length="178" mass="19690">MDHASLVPTIETERLVLRGHRVGDFPDSASMWADTKVVAHISGQPATPEQSWSRLLRYAGHWHHLGYGYWVVTLKRDGGFLGEVGLADYHRDTEPSLDGKPEAGWVFKASAHGKGYATEAVAAMMEWADANLCCTHFSAMFDPAHSASMNVARKVGFSNEVLGRYGNQEALFMERARP</sequence>
<dbReference type="RefSeq" id="WP_085816156.1">
    <property type="nucleotide sequence ID" value="NZ_FWFU01000001.1"/>
</dbReference>
<organism evidence="2 3">
    <name type="scientific">Roseovarius halotolerans</name>
    <dbReference type="NCBI Taxonomy" id="505353"/>
    <lineage>
        <taxon>Bacteria</taxon>
        <taxon>Pseudomonadati</taxon>
        <taxon>Pseudomonadota</taxon>
        <taxon>Alphaproteobacteria</taxon>
        <taxon>Rhodobacterales</taxon>
        <taxon>Roseobacteraceae</taxon>
        <taxon>Roseovarius</taxon>
    </lineage>
</organism>
<evidence type="ECO:0000313" key="2">
    <source>
        <dbReference type="EMBL" id="SLN17061.1"/>
    </source>
</evidence>
<keyword evidence="3" id="KW-1185">Reference proteome</keyword>
<dbReference type="InterPro" id="IPR016181">
    <property type="entry name" value="Acyl_CoA_acyltransferase"/>
</dbReference>
<dbReference type="InterPro" id="IPR051531">
    <property type="entry name" value="N-acetyltransferase"/>
</dbReference>
<dbReference type="PROSITE" id="PS51186">
    <property type="entry name" value="GNAT"/>
    <property type="match status" value="1"/>
</dbReference>
<dbReference type="AlphaFoldDB" id="A0A1X6YE99"/>
<dbReference type="PANTHER" id="PTHR43792">
    <property type="entry name" value="GNAT FAMILY, PUTATIVE (AFU_ORTHOLOGUE AFUA_3G00765)-RELATED-RELATED"/>
    <property type="match status" value="1"/>
</dbReference>
<dbReference type="InterPro" id="IPR000182">
    <property type="entry name" value="GNAT_dom"/>
</dbReference>